<evidence type="ECO:0000256" key="3">
    <source>
        <dbReference type="ARBA" id="ARBA00011700"/>
    </source>
</evidence>
<evidence type="ECO:0000256" key="5">
    <source>
        <dbReference type="ARBA" id="ARBA00022448"/>
    </source>
</evidence>
<evidence type="ECO:0000256" key="16">
    <source>
        <dbReference type="ARBA" id="ARBA00032185"/>
    </source>
</evidence>
<keyword evidence="19" id="KW-1185">Reference proteome</keyword>
<sequence length="109" mass="12281">MKQSTVTSSGADHGTYASYIIGFVLSILLTIIPYYIVVYLDISTGFKTLSIVILAVAQLLVQLIFFLHLNTRSEKGWNFLSFVFTMLVVLILIGGSLWIMYHLRANMML</sequence>
<keyword evidence="7 17" id="KW-0812">Transmembrane</keyword>
<evidence type="ECO:0000313" key="19">
    <source>
        <dbReference type="Proteomes" id="UP001203423"/>
    </source>
</evidence>
<organism evidence="18 19">
    <name type="scientific">Shewanella surugensis</name>
    <dbReference type="NCBI Taxonomy" id="212020"/>
    <lineage>
        <taxon>Bacteria</taxon>
        <taxon>Pseudomonadati</taxon>
        <taxon>Pseudomonadota</taxon>
        <taxon>Gammaproteobacteria</taxon>
        <taxon>Alteromonadales</taxon>
        <taxon>Shewanellaceae</taxon>
        <taxon>Shewanella</taxon>
    </lineage>
</organism>
<evidence type="ECO:0000256" key="13">
    <source>
        <dbReference type="ARBA" id="ARBA00030071"/>
    </source>
</evidence>
<dbReference type="InterPro" id="IPR014210">
    <property type="entry name" value="Cyt_o_ubiqinol_oxidase_su4"/>
</dbReference>
<name>A0ABT0LC46_9GAMM</name>
<evidence type="ECO:0000256" key="6">
    <source>
        <dbReference type="ARBA" id="ARBA00022475"/>
    </source>
</evidence>
<dbReference type="PANTHER" id="PTHR36835">
    <property type="entry name" value="CYTOCHROME BO(3) UBIQUINOL OXIDASE SUBUNIT 4"/>
    <property type="match status" value="1"/>
</dbReference>
<accession>A0ABT0LC46</accession>
<keyword evidence="5" id="KW-0813">Transport</keyword>
<comment type="caution">
    <text evidence="18">The sequence shown here is derived from an EMBL/GenBank/DDBJ whole genome shotgun (WGS) entry which is preliminary data.</text>
</comment>
<evidence type="ECO:0000256" key="1">
    <source>
        <dbReference type="ARBA" id="ARBA00004651"/>
    </source>
</evidence>
<keyword evidence="6" id="KW-1003">Cell membrane</keyword>
<dbReference type="InterPro" id="IPR005171">
    <property type="entry name" value="Cyt_c_oxidase_su4_prok"/>
</dbReference>
<comment type="function">
    <text evidence="12">Cytochrome bo(3) ubiquinol terminal oxidase is the component of the aerobic respiratory chain of E.coli that predominates when cells are grown at high aeration. Has proton pump activity across the membrane in addition to electron transfer, pumping 2 protons/electron.</text>
</comment>
<keyword evidence="10" id="KW-0560">Oxidoreductase</keyword>
<dbReference type="Pfam" id="PF03626">
    <property type="entry name" value="COX4_pro"/>
    <property type="match status" value="1"/>
</dbReference>
<evidence type="ECO:0000256" key="7">
    <source>
        <dbReference type="ARBA" id="ARBA00022692"/>
    </source>
</evidence>
<keyword evidence="9 17" id="KW-1133">Transmembrane helix</keyword>
<keyword evidence="8" id="KW-0249">Electron transport</keyword>
<evidence type="ECO:0000256" key="14">
    <source>
        <dbReference type="ARBA" id="ARBA00030211"/>
    </source>
</evidence>
<dbReference type="EMBL" id="JAKIKS010000044">
    <property type="protein sequence ID" value="MCL1125258.1"/>
    <property type="molecule type" value="Genomic_DNA"/>
</dbReference>
<proteinExistence type="inferred from homology"/>
<comment type="subunit">
    <text evidence="3">Heterooctamer of two A chains, two B chains, two C chains and two D chains.</text>
</comment>
<evidence type="ECO:0000256" key="4">
    <source>
        <dbReference type="ARBA" id="ARBA00014689"/>
    </source>
</evidence>
<evidence type="ECO:0000256" key="2">
    <source>
        <dbReference type="ARBA" id="ARBA00008079"/>
    </source>
</evidence>
<evidence type="ECO:0000256" key="11">
    <source>
        <dbReference type="ARBA" id="ARBA00023136"/>
    </source>
</evidence>
<dbReference type="PANTHER" id="PTHR36835:SF1">
    <property type="entry name" value="CYTOCHROME BO(3) UBIQUINOL OXIDASE SUBUNIT 4"/>
    <property type="match status" value="1"/>
</dbReference>
<comment type="subcellular location">
    <subcellularLocation>
        <location evidence="1">Cell membrane</location>
        <topology evidence="1">Multi-pass membrane protein</topology>
    </subcellularLocation>
</comment>
<comment type="similarity">
    <text evidence="2">Belongs to the cytochrome c oxidase bacterial subunit 4 family.</text>
</comment>
<evidence type="ECO:0000313" key="18">
    <source>
        <dbReference type="EMBL" id="MCL1125258.1"/>
    </source>
</evidence>
<evidence type="ECO:0000256" key="8">
    <source>
        <dbReference type="ARBA" id="ARBA00022982"/>
    </source>
</evidence>
<evidence type="ECO:0000256" key="10">
    <source>
        <dbReference type="ARBA" id="ARBA00023002"/>
    </source>
</evidence>
<dbReference type="NCBIfam" id="TIGR02847">
    <property type="entry name" value="CyoD"/>
    <property type="match status" value="1"/>
</dbReference>
<reference evidence="18 19" key="1">
    <citation type="submission" date="2022-01" db="EMBL/GenBank/DDBJ databases">
        <title>Whole genome-based taxonomy of the Shewanellaceae.</title>
        <authorList>
            <person name="Martin-Rodriguez A.J."/>
        </authorList>
    </citation>
    <scope>NUCLEOTIDE SEQUENCE [LARGE SCALE GENOMIC DNA]</scope>
    <source>
        <strain evidence="18 19">DSM 17177</strain>
    </source>
</reference>
<protein>
    <recommendedName>
        <fullName evidence="4">Cytochrome bo(3) ubiquinol oxidase subunit 4</fullName>
    </recommendedName>
    <alternativeName>
        <fullName evidence="16">Cytochrome o ubiquinol oxidase subunit 4</fullName>
    </alternativeName>
    <alternativeName>
        <fullName evidence="13">Oxidase bo(3) subunit 4</fullName>
    </alternativeName>
    <alternativeName>
        <fullName evidence="14">Ubiquinol oxidase polypeptide IV</fullName>
    </alternativeName>
    <alternativeName>
        <fullName evidence="15">Ubiquinol oxidase subunit 4</fullName>
    </alternativeName>
</protein>
<evidence type="ECO:0000256" key="17">
    <source>
        <dbReference type="SAM" id="Phobius"/>
    </source>
</evidence>
<evidence type="ECO:0000256" key="15">
    <source>
        <dbReference type="ARBA" id="ARBA00031887"/>
    </source>
</evidence>
<feature type="transmembrane region" description="Helical" evidence="17">
    <location>
        <begin position="49"/>
        <end position="67"/>
    </location>
</feature>
<evidence type="ECO:0000256" key="9">
    <source>
        <dbReference type="ARBA" id="ARBA00022989"/>
    </source>
</evidence>
<dbReference type="InterPro" id="IPR050968">
    <property type="entry name" value="Cytochrome_c_oxidase_bac_sub4"/>
</dbReference>
<dbReference type="RefSeq" id="WP_248940574.1">
    <property type="nucleotide sequence ID" value="NZ_JAKIKS010000044.1"/>
</dbReference>
<gene>
    <name evidence="18" type="primary">cyoD</name>
    <name evidence="18" type="ORF">L2764_12425</name>
</gene>
<feature type="transmembrane region" description="Helical" evidence="17">
    <location>
        <begin position="16"/>
        <end position="37"/>
    </location>
</feature>
<evidence type="ECO:0000256" key="12">
    <source>
        <dbReference type="ARBA" id="ARBA00025694"/>
    </source>
</evidence>
<feature type="transmembrane region" description="Helical" evidence="17">
    <location>
        <begin position="79"/>
        <end position="101"/>
    </location>
</feature>
<keyword evidence="11 17" id="KW-0472">Membrane</keyword>
<dbReference type="Proteomes" id="UP001203423">
    <property type="component" value="Unassembled WGS sequence"/>
</dbReference>